<name>A0ABW5NZZ3_9DEIO</name>
<keyword evidence="1" id="KW-0472">Membrane</keyword>
<reference evidence="3" key="1">
    <citation type="journal article" date="2019" name="Int. J. Syst. Evol. Microbiol.">
        <title>The Global Catalogue of Microorganisms (GCM) 10K type strain sequencing project: providing services to taxonomists for standard genome sequencing and annotation.</title>
        <authorList>
            <consortium name="The Broad Institute Genomics Platform"/>
            <consortium name="The Broad Institute Genome Sequencing Center for Infectious Disease"/>
            <person name="Wu L."/>
            <person name="Ma J."/>
        </authorList>
    </citation>
    <scope>NUCLEOTIDE SEQUENCE [LARGE SCALE GENOMIC DNA]</scope>
    <source>
        <strain evidence="3">KCTC 33842</strain>
    </source>
</reference>
<feature type="transmembrane region" description="Helical" evidence="1">
    <location>
        <begin position="85"/>
        <end position="104"/>
    </location>
</feature>
<organism evidence="2 3">
    <name type="scientific">Deinococcus taklimakanensis</name>
    <dbReference type="NCBI Taxonomy" id="536443"/>
    <lineage>
        <taxon>Bacteria</taxon>
        <taxon>Thermotogati</taxon>
        <taxon>Deinococcota</taxon>
        <taxon>Deinococci</taxon>
        <taxon>Deinococcales</taxon>
        <taxon>Deinococcaceae</taxon>
        <taxon>Deinococcus</taxon>
    </lineage>
</organism>
<proteinExistence type="predicted"/>
<feature type="transmembrane region" description="Helical" evidence="1">
    <location>
        <begin position="35"/>
        <end position="54"/>
    </location>
</feature>
<dbReference type="EMBL" id="JBHUMK010000012">
    <property type="protein sequence ID" value="MFD2608535.1"/>
    <property type="molecule type" value="Genomic_DNA"/>
</dbReference>
<accession>A0ABW5NZZ3</accession>
<keyword evidence="3" id="KW-1185">Reference proteome</keyword>
<feature type="transmembrane region" description="Helical" evidence="1">
    <location>
        <begin position="60"/>
        <end position="78"/>
    </location>
</feature>
<evidence type="ECO:0000313" key="3">
    <source>
        <dbReference type="Proteomes" id="UP001597475"/>
    </source>
</evidence>
<keyword evidence="1" id="KW-1133">Transmembrane helix</keyword>
<dbReference type="Proteomes" id="UP001597475">
    <property type="component" value="Unassembled WGS sequence"/>
</dbReference>
<feature type="transmembrane region" description="Helical" evidence="1">
    <location>
        <begin position="116"/>
        <end position="137"/>
    </location>
</feature>
<sequence>MKPEDWQEAMENEAANVPDAQWAQDTRRSLWWRDVGLNAGFFAFTAFVSALLWIPDQPTAAHWQTVMAGIAGVSLALGWKGRLPLAVGVATLVYLPTEWLAQALTHQGSDLTAGEALFRMVILAVLAVNAAGVGGGLRRFLRPS</sequence>
<protein>
    <submittedName>
        <fullName evidence="2">Uncharacterized protein</fullName>
    </submittedName>
</protein>
<keyword evidence="1" id="KW-0812">Transmembrane</keyword>
<evidence type="ECO:0000256" key="1">
    <source>
        <dbReference type="SAM" id="Phobius"/>
    </source>
</evidence>
<comment type="caution">
    <text evidence="2">The sequence shown here is derived from an EMBL/GenBank/DDBJ whole genome shotgun (WGS) entry which is preliminary data.</text>
</comment>
<evidence type="ECO:0000313" key="2">
    <source>
        <dbReference type="EMBL" id="MFD2608535.1"/>
    </source>
</evidence>
<dbReference type="RefSeq" id="WP_386843140.1">
    <property type="nucleotide sequence ID" value="NZ_JBHUMK010000012.1"/>
</dbReference>
<gene>
    <name evidence="2" type="ORF">ACFSR9_03650</name>
</gene>